<gene>
    <name evidence="4" type="ORF">M6B38_226030</name>
</gene>
<evidence type="ECO:0008006" key="6">
    <source>
        <dbReference type="Google" id="ProtNLM"/>
    </source>
</evidence>
<dbReference type="SUPFAM" id="SSF51735">
    <property type="entry name" value="NAD(P)-binding Rossmann-fold domains"/>
    <property type="match status" value="1"/>
</dbReference>
<sequence>MEAIRTSSLSLRFRAARPAAAATSESQANRMFVFGYGFVGRYVSERLKTEGWQVSGTCTSAVKKRQLEDVGLEAFMFDVNKDELKGLYSLQDATHLLISIPPIPGIGDPLVCLHEDLRSTLSCGNLQWLCYLSSTSVYGDCGGAWVDEDYPVNPKRESAKARFSAEKGWLDLGHDLGVAAYVFRLGGIYGPGRSALDTIISPTAMSEKQKMRNSRRYTARVHVADIYQAIKASFDVPYSGRIYNVVDDEPAPRAEVFAYAQDLIQRKGTGLSGEIDDGDLASFGTNQVEGYTGGGEKRVSNARLKKELGVELFYPTYRSGLQSISDSWTCRDSHQPR</sequence>
<accession>A0AAX6DVK0</accession>
<name>A0AAX6DVK0_IRIPA</name>
<keyword evidence="2" id="KW-0520">NAD</keyword>
<dbReference type="InterPro" id="IPR036291">
    <property type="entry name" value="NAD(P)-bd_dom_sf"/>
</dbReference>
<dbReference type="GO" id="GO:0016853">
    <property type="term" value="F:isomerase activity"/>
    <property type="evidence" value="ECO:0007669"/>
    <property type="project" value="UniProtKB-KW"/>
</dbReference>
<dbReference type="Proteomes" id="UP001140949">
    <property type="component" value="Unassembled WGS sequence"/>
</dbReference>
<protein>
    <recommendedName>
        <fullName evidence="6">NAD-dependent epimerase/dehydratase domain-containing protein</fullName>
    </recommendedName>
</protein>
<dbReference type="CDD" id="cd05266">
    <property type="entry name" value="SDR_a4"/>
    <property type="match status" value="1"/>
</dbReference>
<evidence type="ECO:0000313" key="5">
    <source>
        <dbReference type="Proteomes" id="UP001140949"/>
    </source>
</evidence>
<dbReference type="EMBL" id="JANAVB010041816">
    <property type="protein sequence ID" value="KAJ6795699.1"/>
    <property type="molecule type" value="Genomic_DNA"/>
</dbReference>
<evidence type="ECO:0000256" key="3">
    <source>
        <dbReference type="ARBA" id="ARBA00023235"/>
    </source>
</evidence>
<evidence type="ECO:0000256" key="1">
    <source>
        <dbReference type="ARBA" id="ARBA00007637"/>
    </source>
</evidence>
<reference evidence="4" key="2">
    <citation type="submission" date="2023-04" db="EMBL/GenBank/DDBJ databases">
        <authorList>
            <person name="Bruccoleri R.E."/>
            <person name="Oakeley E.J."/>
            <person name="Faust A.-M."/>
            <person name="Dessus-Babus S."/>
            <person name="Altorfer M."/>
            <person name="Burckhardt D."/>
            <person name="Oertli M."/>
            <person name="Naumann U."/>
            <person name="Petersen F."/>
            <person name="Wong J."/>
        </authorList>
    </citation>
    <scope>NUCLEOTIDE SEQUENCE</scope>
    <source>
        <strain evidence="4">GSM-AAB239-AS_SAM_17_03QT</strain>
        <tissue evidence="4">Leaf</tissue>
    </source>
</reference>
<dbReference type="Gene3D" id="3.40.50.720">
    <property type="entry name" value="NAD(P)-binding Rossmann-like Domain"/>
    <property type="match status" value="1"/>
</dbReference>
<dbReference type="PANTHER" id="PTHR43574">
    <property type="entry name" value="EPIMERASE-RELATED"/>
    <property type="match status" value="1"/>
</dbReference>
<proteinExistence type="inferred from homology"/>
<comment type="similarity">
    <text evidence="1">Belongs to the NAD(P)-dependent epimerase/dehydratase family.</text>
</comment>
<evidence type="ECO:0000256" key="2">
    <source>
        <dbReference type="ARBA" id="ARBA00023027"/>
    </source>
</evidence>
<reference evidence="4" key="1">
    <citation type="journal article" date="2023" name="GigaByte">
        <title>Genome assembly of the bearded iris, Iris pallida Lam.</title>
        <authorList>
            <person name="Bruccoleri R.E."/>
            <person name="Oakeley E.J."/>
            <person name="Faust A.M.E."/>
            <person name="Altorfer M."/>
            <person name="Dessus-Babus S."/>
            <person name="Burckhardt D."/>
            <person name="Oertli M."/>
            <person name="Naumann U."/>
            <person name="Petersen F."/>
            <person name="Wong J."/>
        </authorList>
    </citation>
    <scope>NUCLEOTIDE SEQUENCE</scope>
    <source>
        <strain evidence="4">GSM-AAB239-AS_SAM_17_03QT</strain>
    </source>
</reference>
<organism evidence="4 5">
    <name type="scientific">Iris pallida</name>
    <name type="common">Sweet iris</name>
    <dbReference type="NCBI Taxonomy" id="29817"/>
    <lineage>
        <taxon>Eukaryota</taxon>
        <taxon>Viridiplantae</taxon>
        <taxon>Streptophyta</taxon>
        <taxon>Embryophyta</taxon>
        <taxon>Tracheophyta</taxon>
        <taxon>Spermatophyta</taxon>
        <taxon>Magnoliopsida</taxon>
        <taxon>Liliopsida</taxon>
        <taxon>Asparagales</taxon>
        <taxon>Iridaceae</taxon>
        <taxon>Iridoideae</taxon>
        <taxon>Irideae</taxon>
        <taxon>Iris</taxon>
    </lineage>
</organism>
<dbReference type="AlphaFoldDB" id="A0AAX6DVK0"/>
<comment type="caution">
    <text evidence="4">The sequence shown here is derived from an EMBL/GenBank/DDBJ whole genome shotgun (WGS) entry which is preliminary data.</text>
</comment>
<keyword evidence="5" id="KW-1185">Reference proteome</keyword>
<evidence type="ECO:0000313" key="4">
    <source>
        <dbReference type="EMBL" id="KAJ6795699.1"/>
    </source>
</evidence>
<keyword evidence="3" id="KW-0413">Isomerase</keyword>